<reference evidence="1 2" key="1">
    <citation type="submission" date="2024-05" db="EMBL/GenBank/DDBJ databases">
        <authorList>
            <person name="Yi C."/>
        </authorList>
    </citation>
    <scope>NUCLEOTIDE SEQUENCE [LARGE SCALE GENOMIC DNA]</scope>
    <source>
        <strain evidence="1 2">XS13</strain>
    </source>
</reference>
<comment type="caution">
    <text evidence="1">The sequence shown here is derived from an EMBL/GenBank/DDBJ whole genome shotgun (WGS) entry which is preliminary data.</text>
</comment>
<name>A0ABV0IEA4_9MICC</name>
<evidence type="ECO:0000313" key="1">
    <source>
        <dbReference type="EMBL" id="MEO9246480.1"/>
    </source>
</evidence>
<dbReference type="RefSeq" id="WP_347918550.1">
    <property type="nucleotide sequence ID" value="NZ_JBDXMX010000001.1"/>
</dbReference>
<proteinExistence type="predicted"/>
<dbReference type="EMBL" id="JBDXMX010000001">
    <property type="protein sequence ID" value="MEO9246480.1"/>
    <property type="molecule type" value="Genomic_DNA"/>
</dbReference>
<organism evidence="1 2">
    <name type="scientific">Citricoccus nitrophenolicus</name>
    <dbReference type="NCBI Taxonomy" id="863575"/>
    <lineage>
        <taxon>Bacteria</taxon>
        <taxon>Bacillati</taxon>
        <taxon>Actinomycetota</taxon>
        <taxon>Actinomycetes</taxon>
        <taxon>Micrococcales</taxon>
        <taxon>Micrococcaceae</taxon>
        <taxon>Citricoccus</taxon>
    </lineage>
</organism>
<sequence length="96" mass="11358">MHYEDRNDSWGPTTQATYKQEPYICIALPDGTTVDGKALAWTKDKVYALWVTGPLFEDRHLAWMDATDVTRINRDNSRWKDPYDDYAHYYPELPER</sequence>
<accession>A0ABV0IEA4</accession>
<dbReference type="Proteomes" id="UP001484097">
    <property type="component" value="Unassembled WGS sequence"/>
</dbReference>
<keyword evidence="2" id="KW-1185">Reference proteome</keyword>
<protein>
    <submittedName>
        <fullName evidence="1">Uncharacterized protein</fullName>
    </submittedName>
</protein>
<evidence type="ECO:0000313" key="2">
    <source>
        <dbReference type="Proteomes" id="UP001484097"/>
    </source>
</evidence>
<gene>
    <name evidence="1" type="ORF">ABDK96_02150</name>
</gene>